<gene>
    <name evidence="1" type="ORF">BDM02DRAFT_3191807</name>
</gene>
<evidence type="ECO:0000313" key="2">
    <source>
        <dbReference type="Proteomes" id="UP000886501"/>
    </source>
</evidence>
<name>A0ACB6Z129_THEGA</name>
<proteinExistence type="predicted"/>
<protein>
    <submittedName>
        <fullName evidence="1">Uncharacterized protein</fullName>
    </submittedName>
</protein>
<evidence type="ECO:0000313" key="1">
    <source>
        <dbReference type="EMBL" id="KAF9643331.1"/>
    </source>
</evidence>
<accession>A0ACB6Z129</accession>
<comment type="caution">
    <text evidence="1">The sequence shown here is derived from an EMBL/GenBank/DDBJ whole genome shotgun (WGS) entry which is preliminary data.</text>
</comment>
<reference evidence="1" key="2">
    <citation type="journal article" date="2020" name="Nat. Commun.">
        <title>Large-scale genome sequencing of mycorrhizal fungi provides insights into the early evolution of symbiotic traits.</title>
        <authorList>
            <person name="Miyauchi S."/>
            <person name="Kiss E."/>
            <person name="Kuo A."/>
            <person name="Drula E."/>
            <person name="Kohler A."/>
            <person name="Sanchez-Garcia M."/>
            <person name="Morin E."/>
            <person name="Andreopoulos B."/>
            <person name="Barry K.W."/>
            <person name="Bonito G."/>
            <person name="Buee M."/>
            <person name="Carver A."/>
            <person name="Chen C."/>
            <person name="Cichocki N."/>
            <person name="Clum A."/>
            <person name="Culley D."/>
            <person name="Crous P.W."/>
            <person name="Fauchery L."/>
            <person name="Girlanda M."/>
            <person name="Hayes R.D."/>
            <person name="Keri Z."/>
            <person name="LaButti K."/>
            <person name="Lipzen A."/>
            <person name="Lombard V."/>
            <person name="Magnuson J."/>
            <person name="Maillard F."/>
            <person name="Murat C."/>
            <person name="Nolan M."/>
            <person name="Ohm R.A."/>
            <person name="Pangilinan J."/>
            <person name="Pereira M.F."/>
            <person name="Perotto S."/>
            <person name="Peter M."/>
            <person name="Pfister S."/>
            <person name="Riley R."/>
            <person name="Sitrit Y."/>
            <person name="Stielow J.B."/>
            <person name="Szollosi G."/>
            <person name="Zifcakova L."/>
            <person name="Stursova M."/>
            <person name="Spatafora J.W."/>
            <person name="Tedersoo L."/>
            <person name="Vaario L.M."/>
            <person name="Yamada A."/>
            <person name="Yan M."/>
            <person name="Wang P."/>
            <person name="Xu J."/>
            <person name="Bruns T."/>
            <person name="Baldrian P."/>
            <person name="Vilgalys R."/>
            <person name="Dunand C."/>
            <person name="Henrissat B."/>
            <person name="Grigoriev I.V."/>
            <person name="Hibbett D."/>
            <person name="Nagy L.G."/>
            <person name="Martin F.M."/>
        </authorList>
    </citation>
    <scope>NUCLEOTIDE SEQUENCE</scope>
    <source>
        <strain evidence="1">P2</strain>
    </source>
</reference>
<reference evidence="1" key="1">
    <citation type="submission" date="2019-10" db="EMBL/GenBank/DDBJ databases">
        <authorList>
            <consortium name="DOE Joint Genome Institute"/>
            <person name="Kuo A."/>
            <person name="Miyauchi S."/>
            <person name="Kiss E."/>
            <person name="Drula E."/>
            <person name="Kohler A."/>
            <person name="Sanchez-Garcia M."/>
            <person name="Andreopoulos B."/>
            <person name="Barry K.W."/>
            <person name="Bonito G."/>
            <person name="Buee M."/>
            <person name="Carver A."/>
            <person name="Chen C."/>
            <person name="Cichocki N."/>
            <person name="Clum A."/>
            <person name="Culley D."/>
            <person name="Crous P.W."/>
            <person name="Fauchery L."/>
            <person name="Girlanda M."/>
            <person name="Hayes R."/>
            <person name="Keri Z."/>
            <person name="Labutti K."/>
            <person name="Lipzen A."/>
            <person name="Lombard V."/>
            <person name="Magnuson J."/>
            <person name="Maillard F."/>
            <person name="Morin E."/>
            <person name="Murat C."/>
            <person name="Nolan M."/>
            <person name="Ohm R."/>
            <person name="Pangilinan J."/>
            <person name="Pereira M."/>
            <person name="Perotto S."/>
            <person name="Peter M."/>
            <person name="Riley R."/>
            <person name="Sitrit Y."/>
            <person name="Stielow B."/>
            <person name="Szollosi G."/>
            <person name="Zifcakova L."/>
            <person name="Stursova M."/>
            <person name="Spatafora J.W."/>
            <person name="Tedersoo L."/>
            <person name="Vaario L.-M."/>
            <person name="Yamada A."/>
            <person name="Yan M."/>
            <person name="Wang P."/>
            <person name="Xu J."/>
            <person name="Bruns T."/>
            <person name="Baldrian P."/>
            <person name="Vilgalys R."/>
            <person name="Henrissat B."/>
            <person name="Grigoriev I.V."/>
            <person name="Hibbett D."/>
            <person name="Nagy L.G."/>
            <person name="Martin F.M."/>
        </authorList>
    </citation>
    <scope>NUCLEOTIDE SEQUENCE</scope>
    <source>
        <strain evidence="1">P2</strain>
    </source>
</reference>
<sequence length="298" mass="33548">MPNKISVTQLLDFFVNAPFLRDIKLNSIPDSSDAPPGRVVSLPYVKSLAVFADRAYSSILLNHLFLPSGVLLHLEFDFSGEESPLPTFLPNAIENLQNISCITSIYLDLYSEGVSMRMDGPSGRLSMWGYRTDWSEVIFVDSDRRVLRSLDYFVLSRIQRLAITNYEFPGLKEIDVSPPHYILDGMNDLRTLRLVQCNNLPFILALNPNQNPSKLAVCPKLEDLILYVDEDSFNIEELTSMAEERALQDAKLSSITIIGLGFVPGGILGLREHVARVEYGAEDELPQWDSTFGDEKDR</sequence>
<dbReference type="Proteomes" id="UP000886501">
    <property type="component" value="Unassembled WGS sequence"/>
</dbReference>
<keyword evidence="2" id="KW-1185">Reference proteome</keyword>
<organism evidence="1 2">
    <name type="scientific">Thelephora ganbajun</name>
    <name type="common">Ganba fungus</name>
    <dbReference type="NCBI Taxonomy" id="370292"/>
    <lineage>
        <taxon>Eukaryota</taxon>
        <taxon>Fungi</taxon>
        <taxon>Dikarya</taxon>
        <taxon>Basidiomycota</taxon>
        <taxon>Agaricomycotina</taxon>
        <taxon>Agaricomycetes</taxon>
        <taxon>Thelephorales</taxon>
        <taxon>Thelephoraceae</taxon>
        <taxon>Thelephora</taxon>
    </lineage>
</organism>
<dbReference type="EMBL" id="MU118240">
    <property type="protein sequence ID" value="KAF9643331.1"/>
    <property type="molecule type" value="Genomic_DNA"/>
</dbReference>